<accession>A0AAV2R5N0</accession>
<evidence type="ECO:0000256" key="1">
    <source>
        <dbReference type="SAM" id="SignalP"/>
    </source>
</evidence>
<dbReference type="EMBL" id="CAXKWB010016850">
    <property type="protein sequence ID" value="CAL4117291.1"/>
    <property type="molecule type" value="Genomic_DNA"/>
</dbReference>
<evidence type="ECO:0000313" key="3">
    <source>
        <dbReference type="Proteomes" id="UP001497623"/>
    </source>
</evidence>
<comment type="caution">
    <text evidence="2">The sequence shown here is derived from an EMBL/GenBank/DDBJ whole genome shotgun (WGS) entry which is preliminary data.</text>
</comment>
<reference evidence="2 3" key="1">
    <citation type="submission" date="2024-05" db="EMBL/GenBank/DDBJ databases">
        <authorList>
            <person name="Wallberg A."/>
        </authorList>
    </citation>
    <scope>NUCLEOTIDE SEQUENCE [LARGE SCALE GENOMIC DNA]</scope>
</reference>
<name>A0AAV2R5N0_MEGNR</name>
<feature type="signal peptide" evidence="1">
    <location>
        <begin position="1"/>
        <end position="16"/>
    </location>
</feature>
<proteinExistence type="predicted"/>
<dbReference type="AlphaFoldDB" id="A0AAV2R5N0"/>
<gene>
    <name evidence="2" type="ORF">MNOR_LOCUS21159</name>
</gene>
<feature type="chain" id="PRO_5043875652" evidence="1">
    <location>
        <begin position="17"/>
        <end position="233"/>
    </location>
</feature>
<dbReference type="Proteomes" id="UP001497623">
    <property type="component" value="Unassembled WGS sequence"/>
</dbReference>
<keyword evidence="1" id="KW-0732">Signal</keyword>
<sequence length="233" mass="27513">MARVFIIFVMFLVVAANKHDCSLDRDDQSCSEGHLQEIDISIKDSCRVDSDDPSCSSDVEWHKHLENKYSEEANTQWSSYLHEIEQAETAYKPCDPQKCSCHYGLIKKDLNAFAGGISHHMITTSKERGLHFMLNYLNFYFPKYYVFSKCSTEENKKKNYENLLNSRRSRKNKKEYFLGDFGEKHLFMRNCDCIDITSSIWCNRQRTPTYLRNFECWLIIVREKITTNIKIYT</sequence>
<protein>
    <submittedName>
        <fullName evidence="2">Uncharacterized protein</fullName>
    </submittedName>
</protein>
<keyword evidence="3" id="KW-1185">Reference proteome</keyword>
<feature type="non-terminal residue" evidence="2">
    <location>
        <position position="233"/>
    </location>
</feature>
<evidence type="ECO:0000313" key="2">
    <source>
        <dbReference type="EMBL" id="CAL4117291.1"/>
    </source>
</evidence>
<organism evidence="2 3">
    <name type="scientific">Meganyctiphanes norvegica</name>
    <name type="common">Northern krill</name>
    <name type="synonym">Thysanopoda norvegica</name>
    <dbReference type="NCBI Taxonomy" id="48144"/>
    <lineage>
        <taxon>Eukaryota</taxon>
        <taxon>Metazoa</taxon>
        <taxon>Ecdysozoa</taxon>
        <taxon>Arthropoda</taxon>
        <taxon>Crustacea</taxon>
        <taxon>Multicrustacea</taxon>
        <taxon>Malacostraca</taxon>
        <taxon>Eumalacostraca</taxon>
        <taxon>Eucarida</taxon>
        <taxon>Euphausiacea</taxon>
        <taxon>Euphausiidae</taxon>
        <taxon>Meganyctiphanes</taxon>
    </lineage>
</organism>